<dbReference type="AlphaFoldDB" id="R7VCQ5"/>
<dbReference type="HOGENOM" id="CLU_195679_0_0_1"/>
<gene>
    <name evidence="2" type="ORF">CAPTEDRAFT_100387</name>
</gene>
<evidence type="ECO:0000313" key="3">
    <source>
        <dbReference type="EnsemblMetazoa" id="CapteP100387"/>
    </source>
</evidence>
<reference evidence="4" key="1">
    <citation type="submission" date="2012-12" db="EMBL/GenBank/DDBJ databases">
        <authorList>
            <person name="Hellsten U."/>
            <person name="Grimwood J."/>
            <person name="Chapman J.A."/>
            <person name="Shapiro H."/>
            <person name="Aerts A."/>
            <person name="Otillar R.P."/>
            <person name="Terry A.Y."/>
            <person name="Boore J.L."/>
            <person name="Simakov O."/>
            <person name="Marletaz F."/>
            <person name="Cho S.-J."/>
            <person name="Edsinger-Gonzales E."/>
            <person name="Havlak P."/>
            <person name="Kuo D.-H."/>
            <person name="Larsson T."/>
            <person name="Lv J."/>
            <person name="Arendt D."/>
            <person name="Savage R."/>
            <person name="Osoegawa K."/>
            <person name="de Jong P."/>
            <person name="Lindberg D.R."/>
            <person name="Seaver E.C."/>
            <person name="Weisblat D.A."/>
            <person name="Putnam N.H."/>
            <person name="Grigoriev I.V."/>
            <person name="Rokhsar D.S."/>
        </authorList>
    </citation>
    <scope>NUCLEOTIDE SEQUENCE</scope>
    <source>
        <strain evidence="4">I ESC-2004</strain>
    </source>
</reference>
<dbReference type="OrthoDB" id="10062389at2759"/>
<reference evidence="3" key="3">
    <citation type="submission" date="2015-06" db="UniProtKB">
        <authorList>
            <consortium name="EnsemblMetazoa"/>
        </authorList>
    </citation>
    <scope>IDENTIFICATION</scope>
</reference>
<protein>
    <recommendedName>
        <fullName evidence="1">Reverse transcriptase domain-containing protein</fullName>
    </recommendedName>
</protein>
<dbReference type="EMBL" id="KB294781">
    <property type="protein sequence ID" value="ELU14086.1"/>
    <property type="molecule type" value="Genomic_DNA"/>
</dbReference>
<proteinExistence type="predicted"/>
<feature type="domain" description="Reverse transcriptase" evidence="1">
    <location>
        <begin position="1"/>
        <end position="81"/>
    </location>
</feature>
<evidence type="ECO:0000259" key="1">
    <source>
        <dbReference type="PROSITE" id="PS50878"/>
    </source>
</evidence>
<evidence type="ECO:0000313" key="4">
    <source>
        <dbReference type="Proteomes" id="UP000014760"/>
    </source>
</evidence>
<accession>R7VCQ5</accession>
<evidence type="ECO:0000313" key="2">
    <source>
        <dbReference type="EMBL" id="ELU14086.1"/>
    </source>
</evidence>
<dbReference type="PROSITE" id="PS50878">
    <property type="entry name" value="RT_POL"/>
    <property type="match status" value="1"/>
</dbReference>
<keyword evidence="4" id="KW-1185">Reference proteome</keyword>
<feature type="non-terminal residue" evidence="2">
    <location>
        <position position="1"/>
    </location>
</feature>
<dbReference type="Proteomes" id="UP000014760">
    <property type="component" value="Unassembled WGS sequence"/>
</dbReference>
<dbReference type="Pfam" id="PF00078">
    <property type="entry name" value="RVT_1"/>
    <property type="match status" value="1"/>
</dbReference>
<dbReference type="InterPro" id="IPR000477">
    <property type="entry name" value="RT_dom"/>
</dbReference>
<dbReference type="EnsemblMetazoa" id="CapteT100387">
    <property type="protein sequence ID" value="CapteP100387"/>
    <property type="gene ID" value="CapteG100387"/>
</dbReference>
<reference evidence="2 4" key="2">
    <citation type="journal article" date="2013" name="Nature">
        <title>Insights into bilaterian evolution from three spiralian genomes.</title>
        <authorList>
            <person name="Simakov O."/>
            <person name="Marletaz F."/>
            <person name="Cho S.J."/>
            <person name="Edsinger-Gonzales E."/>
            <person name="Havlak P."/>
            <person name="Hellsten U."/>
            <person name="Kuo D.H."/>
            <person name="Larsson T."/>
            <person name="Lv J."/>
            <person name="Arendt D."/>
            <person name="Savage R."/>
            <person name="Osoegawa K."/>
            <person name="de Jong P."/>
            <person name="Grimwood J."/>
            <person name="Chapman J.A."/>
            <person name="Shapiro H."/>
            <person name="Aerts A."/>
            <person name="Otillar R.P."/>
            <person name="Terry A.Y."/>
            <person name="Boore J.L."/>
            <person name="Grigoriev I.V."/>
            <person name="Lindberg D.R."/>
            <person name="Seaver E.C."/>
            <person name="Weisblat D.A."/>
            <person name="Putnam N.H."/>
            <person name="Rokhsar D.S."/>
        </authorList>
    </citation>
    <scope>NUCLEOTIDE SEQUENCE</scope>
    <source>
        <strain evidence="2 4">I ESC-2004</strain>
    </source>
</reference>
<dbReference type="EMBL" id="AMQN01038921">
    <property type="status" value="NOT_ANNOTATED_CDS"/>
    <property type="molecule type" value="Genomic_DNA"/>
</dbReference>
<sequence length="81" mass="8975">GVPQGSLLGPFLFLIYINDLPNGSSLIDFITYADDTTLITSLNSHFSTNSHNNELNNVFKSFCTDKLSRNATKTSFKTRIS</sequence>
<name>R7VCQ5_CAPTE</name>
<organism evidence="2">
    <name type="scientific">Capitella teleta</name>
    <name type="common">Polychaete worm</name>
    <dbReference type="NCBI Taxonomy" id="283909"/>
    <lineage>
        <taxon>Eukaryota</taxon>
        <taxon>Metazoa</taxon>
        <taxon>Spiralia</taxon>
        <taxon>Lophotrochozoa</taxon>
        <taxon>Annelida</taxon>
        <taxon>Polychaeta</taxon>
        <taxon>Sedentaria</taxon>
        <taxon>Scolecida</taxon>
        <taxon>Capitellidae</taxon>
        <taxon>Capitella</taxon>
    </lineage>
</organism>